<evidence type="ECO:0000313" key="2">
    <source>
        <dbReference type="Proteomes" id="UP000184517"/>
    </source>
</evidence>
<organism evidence="1 2">
    <name type="scientific">Marinomonas polaris DSM 16579</name>
    <dbReference type="NCBI Taxonomy" id="1122206"/>
    <lineage>
        <taxon>Bacteria</taxon>
        <taxon>Pseudomonadati</taxon>
        <taxon>Pseudomonadota</taxon>
        <taxon>Gammaproteobacteria</taxon>
        <taxon>Oceanospirillales</taxon>
        <taxon>Oceanospirillaceae</taxon>
        <taxon>Marinomonas</taxon>
    </lineage>
</organism>
<gene>
    <name evidence="1" type="ORF">SAMN02745753_04442</name>
</gene>
<proteinExistence type="predicted"/>
<sequence>MKILVVTTSYGEYSDSHTIRLSNLLSKLSEFHRIDYCFPSSSSKSRVLDNEIEIKSNYGLCFSSFLMKRFKYFHLIYINLIKKFYFPDRFKGFGNAVVRYFDLKGGCDYDFILSASGSIESHIAGYKLAKRYGIKLVLDYGDPIYSLMKSNSSLNKIKSLEKKIIDYASAIVFTTESTKCQYDLEFLCGGKSSVIHYGYDFDSIKKSEEIIDNSIDFKSIDFITHIGTAFTNDRNLIPLIDAIHYLQKNKPIGFILAGRRSLIFSDYSREIGLKNFKDYDFLKYEESILFQCKSKINVIVGNKDGRQVPGKIYMSAVIGERILYISQCDKEQDESLNILKRHPNIVFCENEKNSIISGILQLIDSSIGESDDYFYRFESSNLSKKLESILDACQ</sequence>
<dbReference type="STRING" id="1122206.SAMN02745753_04442"/>
<dbReference type="RefSeq" id="WP_072842188.1">
    <property type="nucleotide sequence ID" value="NZ_FQVF01000029.1"/>
</dbReference>
<dbReference type="Gene3D" id="3.40.50.2000">
    <property type="entry name" value="Glycogen Phosphorylase B"/>
    <property type="match status" value="1"/>
</dbReference>
<dbReference type="EMBL" id="FQVF01000029">
    <property type="protein sequence ID" value="SHG75231.1"/>
    <property type="molecule type" value="Genomic_DNA"/>
</dbReference>
<name>A0A1M5MDE9_9GAMM</name>
<reference evidence="2" key="1">
    <citation type="submission" date="2016-11" db="EMBL/GenBank/DDBJ databases">
        <authorList>
            <person name="Varghese N."/>
            <person name="Submissions S."/>
        </authorList>
    </citation>
    <scope>NUCLEOTIDE SEQUENCE [LARGE SCALE GENOMIC DNA]</scope>
    <source>
        <strain evidence="2">DSM 16579</strain>
    </source>
</reference>
<keyword evidence="2" id="KW-1185">Reference proteome</keyword>
<accession>A0A1M5MDE9</accession>
<dbReference type="AlphaFoldDB" id="A0A1M5MDE9"/>
<dbReference type="SUPFAM" id="SSF53756">
    <property type="entry name" value="UDP-Glycosyltransferase/glycogen phosphorylase"/>
    <property type="match status" value="1"/>
</dbReference>
<evidence type="ECO:0000313" key="1">
    <source>
        <dbReference type="EMBL" id="SHG75231.1"/>
    </source>
</evidence>
<dbReference type="Proteomes" id="UP000184517">
    <property type="component" value="Unassembled WGS sequence"/>
</dbReference>
<protein>
    <submittedName>
        <fullName evidence="1">Uncharacterized protein</fullName>
    </submittedName>
</protein>
<dbReference type="OrthoDB" id="9794575at2"/>